<reference evidence="2 3" key="1">
    <citation type="journal article" date="2021" name="Nat. Plants">
        <title>The Taxus genome provides insights into paclitaxel biosynthesis.</title>
        <authorList>
            <person name="Xiong X."/>
            <person name="Gou J."/>
            <person name="Liao Q."/>
            <person name="Li Y."/>
            <person name="Zhou Q."/>
            <person name="Bi G."/>
            <person name="Li C."/>
            <person name="Du R."/>
            <person name="Wang X."/>
            <person name="Sun T."/>
            <person name="Guo L."/>
            <person name="Liang H."/>
            <person name="Lu P."/>
            <person name="Wu Y."/>
            <person name="Zhang Z."/>
            <person name="Ro D.K."/>
            <person name="Shang Y."/>
            <person name="Huang S."/>
            <person name="Yan J."/>
        </authorList>
    </citation>
    <scope>NUCLEOTIDE SEQUENCE [LARGE SCALE GENOMIC DNA]</scope>
    <source>
        <strain evidence="2">Ta-2019</strain>
    </source>
</reference>
<proteinExistence type="predicted"/>
<evidence type="ECO:0000256" key="1">
    <source>
        <dbReference type="SAM" id="MobiDB-lite"/>
    </source>
</evidence>
<gene>
    <name evidence="2" type="ORF">KI387_013341</name>
</gene>
<comment type="caution">
    <text evidence="2">The sequence shown here is derived from an EMBL/GenBank/DDBJ whole genome shotgun (WGS) entry which is preliminary data.</text>
</comment>
<evidence type="ECO:0000313" key="2">
    <source>
        <dbReference type="EMBL" id="KAH9301758.1"/>
    </source>
</evidence>
<dbReference type="AlphaFoldDB" id="A0AA38CS77"/>
<evidence type="ECO:0000313" key="3">
    <source>
        <dbReference type="Proteomes" id="UP000824469"/>
    </source>
</evidence>
<organism evidence="2 3">
    <name type="scientific">Taxus chinensis</name>
    <name type="common">Chinese yew</name>
    <name type="synonym">Taxus wallichiana var. chinensis</name>
    <dbReference type="NCBI Taxonomy" id="29808"/>
    <lineage>
        <taxon>Eukaryota</taxon>
        <taxon>Viridiplantae</taxon>
        <taxon>Streptophyta</taxon>
        <taxon>Embryophyta</taxon>
        <taxon>Tracheophyta</taxon>
        <taxon>Spermatophyta</taxon>
        <taxon>Pinopsida</taxon>
        <taxon>Pinidae</taxon>
        <taxon>Conifers II</taxon>
        <taxon>Cupressales</taxon>
        <taxon>Taxaceae</taxon>
        <taxon>Taxus</taxon>
    </lineage>
</organism>
<name>A0AA38CS77_TAXCH</name>
<protein>
    <submittedName>
        <fullName evidence="2">Uncharacterized protein</fullName>
    </submittedName>
</protein>
<feature type="non-terminal residue" evidence="2">
    <location>
        <position position="118"/>
    </location>
</feature>
<keyword evidence="3" id="KW-1185">Reference proteome</keyword>
<accession>A0AA38CS77</accession>
<dbReference type="EMBL" id="JAHRHJ020000009">
    <property type="protein sequence ID" value="KAH9301758.1"/>
    <property type="molecule type" value="Genomic_DNA"/>
</dbReference>
<sequence length="118" mass="13763">QKLNLEEHMSTSSKRPTKSRGKAKLTEEEMKYKYQRVRMPDSQAECDLNIRDSELGHIDLEEFWVRTHKVTRSPWMDKLISSALHFAGGIPVSAVNNEFMMVVTRCYNKDTRCVVNEK</sequence>
<dbReference type="Proteomes" id="UP000824469">
    <property type="component" value="Unassembled WGS sequence"/>
</dbReference>
<feature type="non-terminal residue" evidence="2">
    <location>
        <position position="1"/>
    </location>
</feature>
<feature type="region of interest" description="Disordered" evidence="1">
    <location>
        <begin position="1"/>
        <end position="26"/>
    </location>
</feature>